<dbReference type="OMA" id="DVTYITI"/>
<feature type="domain" description="PDZ" evidence="6">
    <location>
        <begin position="19"/>
        <end position="91"/>
    </location>
</feature>
<proteinExistence type="predicted"/>
<dbReference type="SMART" id="SM00228">
    <property type="entry name" value="PDZ"/>
    <property type="match status" value="1"/>
</dbReference>
<dbReference type="CDD" id="cd06669">
    <property type="entry name" value="PDZ5_MUPP1-like"/>
    <property type="match status" value="1"/>
</dbReference>
<organism evidence="7 8">
    <name type="scientific">Megaselia scalaris</name>
    <name type="common">Humpbacked fly</name>
    <name type="synonym">Phora scalaris</name>
    <dbReference type="NCBI Taxonomy" id="36166"/>
    <lineage>
        <taxon>Eukaryota</taxon>
        <taxon>Metazoa</taxon>
        <taxon>Ecdysozoa</taxon>
        <taxon>Arthropoda</taxon>
        <taxon>Hexapoda</taxon>
        <taxon>Insecta</taxon>
        <taxon>Pterygota</taxon>
        <taxon>Neoptera</taxon>
        <taxon>Endopterygota</taxon>
        <taxon>Diptera</taxon>
        <taxon>Brachycera</taxon>
        <taxon>Muscomorpha</taxon>
        <taxon>Platypezoidea</taxon>
        <taxon>Phoridae</taxon>
        <taxon>Megaseliini</taxon>
        <taxon>Megaselia</taxon>
    </lineage>
</organism>
<evidence type="ECO:0000313" key="7">
    <source>
        <dbReference type="EnsemblMetazoa" id="MESCA000146-PA"/>
    </source>
</evidence>
<dbReference type="FunFam" id="2.30.42.10:FF:000070">
    <property type="entry name" value="Multiple PDZ domain protein"/>
    <property type="match status" value="1"/>
</dbReference>
<protein>
    <recommendedName>
        <fullName evidence="6">PDZ domain-containing protein</fullName>
    </recommendedName>
</protein>
<dbReference type="Gene3D" id="2.30.42.10">
    <property type="match status" value="1"/>
</dbReference>
<dbReference type="EMBL" id="CAQQ02393155">
    <property type="status" value="NOT_ANNOTATED_CDS"/>
    <property type="molecule type" value="Genomic_DNA"/>
</dbReference>
<name>T1GA96_MEGSC</name>
<evidence type="ECO:0000259" key="6">
    <source>
        <dbReference type="PROSITE" id="PS50106"/>
    </source>
</evidence>
<dbReference type="Proteomes" id="UP000015102">
    <property type="component" value="Unassembled WGS sequence"/>
</dbReference>
<evidence type="ECO:0000256" key="5">
    <source>
        <dbReference type="SAM" id="MobiDB-lite"/>
    </source>
</evidence>
<dbReference type="PROSITE" id="PS50106">
    <property type="entry name" value="PDZ"/>
    <property type="match status" value="1"/>
</dbReference>
<reference evidence="7" key="2">
    <citation type="submission" date="2015-06" db="UniProtKB">
        <authorList>
            <consortium name="EnsemblMetazoa"/>
        </authorList>
    </citation>
    <scope>IDENTIFICATION</scope>
</reference>
<dbReference type="PANTHER" id="PTHR19964:SF20">
    <property type="entry name" value="PATJ HOMOLOG-LIKE PROTEIN"/>
    <property type="match status" value="1"/>
</dbReference>
<evidence type="ECO:0000256" key="1">
    <source>
        <dbReference type="ARBA" id="ARBA00004370"/>
    </source>
</evidence>
<dbReference type="AlphaFoldDB" id="T1GA96"/>
<comment type="subcellular location">
    <subcellularLocation>
        <location evidence="1">Membrane</location>
    </subcellularLocation>
</comment>
<evidence type="ECO:0000256" key="2">
    <source>
        <dbReference type="ARBA" id="ARBA00022553"/>
    </source>
</evidence>
<dbReference type="InterPro" id="IPR036034">
    <property type="entry name" value="PDZ_sf"/>
</dbReference>
<dbReference type="GO" id="GO:0016020">
    <property type="term" value="C:membrane"/>
    <property type="evidence" value="ECO:0007669"/>
    <property type="project" value="UniProtKB-SubCell"/>
</dbReference>
<feature type="compositionally biased region" description="Acidic residues" evidence="5">
    <location>
        <begin position="115"/>
        <end position="126"/>
    </location>
</feature>
<dbReference type="HOGENOM" id="CLU_150417_0_0_1"/>
<keyword evidence="2" id="KW-0597">Phosphoprotein</keyword>
<keyword evidence="3" id="KW-0677">Repeat</keyword>
<dbReference type="InterPro" id="IPR051342">
    <property type="entry name" value="PDZ_scaffold"/>
</dbReference>
<keyword evidence="8" id="KW-1185">Reference proteome</keyword>
<evidence type="ECO:0000256" key="3">
    <source>
        <dbReference type="ARBA" id="ARBA00022737"/>
    </source>
</evidence>
<sequence length="144" mass="15333">TKSVENVSGLALWTNDVTYITIEKTERGFGFSILDYQDPLDPDGTVIVIRGLIPGGSAEATNQIFPGDRLVSVNDSLLHGLSLDEAVSILKGIPLGFTKLGICRPLSSSDNNDSSPEDPDPDVDENDSLRSNSHSNSNTNSNAS</sequence>
<dbReference type="InterPro" id="IPR001478">
    <property type="entry name" value="PDZ"/>
</dbReference>
<dbReference type="Pfam" id="PF00595">
    <property type="entry name" value="PDZ"/>
    <property type="match status" value="1"/>
</dbReference>
<evidence type="ECO:0000313" key="8">
    <source>
        <dbReference type="Proteomes" id="UP000015102"/>
    </source>
</evidence>
<dbReference type="PANTHER" id="PTHR19964">
    <property type="entry name" value="MULTIPLE PDZ DOMAIN PROTEIN"/>
    <property type="match status" value="1"/>
</dbReference>
<dbReference type="STRING" id="36166.T1GA96"/>
<feature type="region of interest" description="Disordered" evidence="5">
    <location>
        <begin position="106"/>
        <end position="144"/>
    </location>
</feature>
<accession>T1GA96</accession>
<evidence type="ECO:0000256" key="4">
    <source>
        <dbReference type="ARBA" id="ARBA00023136"/>
    </source>
</evidence>
<dbReference type="SUPFAM" id="SSF50156">
    <property type="entry name" value="PDZ domain-like"/>
    <property type="match status" value="1"/>
</dbReference>
<feature type="compositionally biased region" description="Low complexity" evidence="5">
    <location>
        <begin position="129"/>
        <end position="144"/>
    </location>
</feature>
<dbReference type="EnsemblMetazoa" id="MESCA000146-RA">
    <property type="protein sequence ID" value="MESCA000146-PA"/>
    <property type="gene ID" value="MESCA000146"/>
</dbReference>
<keyword evidence="4" id="KW-0472">Membrane</keyword>
<reference evidence="8" key="1">
    <citation type="submission" date="2013-02" db="EMBL/GenBank/DDBJ databases">
        <authorList>
            <person name="Hughes D."/>
        </authorList>
    </citation>
    <scope>NUCLEOTIDE SEQUENCE</scope>
    <source>
        <strain>Durham</strain>
        <strain evidence="8">NC isolate 2 -- Noor lab</strain>
    </source>
</reference>